<proteinExistence type="predicted"/>
<keyword evidence="2" id="KW-1185">Reference proteome</keyword>
<gene>
    <name evidence="1" type="ORF">Q2T52_14835</name>
</gene>
<sequence>MGKNRSSMNRRGEARYDCRAPIKFTMPAGGFEIVRTEDPIAGAQVIRIDWENGTLTGASLSRKDGIALDL</sequence>
<organism evidence="1 2">
    <name type="scientific">Rhizobium oryzicola</name>
    <dbReference type="NCBI Taxonomy" id="1232668"/>
    <lineage>
        <taxon>Bacteria</taxon>
        <taxon>Pseudomonadati</taxon>
        <taxon>Pseudomonadota</taxon>
        <taxon>Alphaproteobacteria</taxon>
        <taxon>Hyphomicrobiales</taxon>
        <taxon>Rhizobiaceae</taxon>
        <taxon>Rhizobium/Agrobacterium group</taxon>
        <taxon>Rhizobium</taxon>
    </lineage>
</organism>
<accession>A0ABT8SY50</accession>
<name>A0ABT8SY50_9HYPH</name>
<reference evidence="1" key="2">
    <citation type="submission" date="2023-07" db="EMBL/GenBank/DDBJ databases">
        <authorList>
            <person name="Sun H."/>
        </authorList>
    </citation>
    <scope>NUCLEOTIDE SEQUENCE</scope>
    <source>
        <strain evidence="1">05753</strain>
    </source>
</reference>
<evidence type="ECO:0008006" key="3">
    <source>
        <dbReference type="Google" id="ProtNLM"/>
    </source>
</evidence>
<protein>
    <recommendedName>
        <fullName evidence="3">Transposase</fullName>
    </recommendedName>
</protein>
<evidence type="ECO:0000313" key="2">
    <source>
        <dbReference type="Proteomes" id="UP001169006"/>
    </source>
</evidence>
<comment type="caution">
    <text evidence="1">The sequence shown here is derived from an EMBL/GenBank/DDBJ whole genome shotgun (WGS) entry which is preliminary data.</text>
</comment>
<evidence type="ECO:0000313" key="1">
    <source>
        <dbReference type="EMBL" id="MDO1583362.1"/>
    </source>
</evidence>
<reference evidence="1" key="1">
    <citation type="journal article" date="2015" name="Int. J. Syst. Evol. Microbiol.">
        <title>Rhizobium oryzicola sp. nov., potential plant-growth-promoting endophytic bacteria isolated from rice roots.</title>
        <authorList>
            <person name="Zhang X.X."/>
            <person name="Gao J.S."/>
            <person name="Cao Y.H."/>
            <person name="Sheirdil R.A."/>
            <person name="Wang X.C."/>
            <person name="Zhang L."/>
        </authorList>
    </citation>
    <scope>NUCLEOTIDE SEQUENCE</scope>
    <source>
        <strain evidence="1">05753</strain>
    </source>
</reference>
<dbReference type="EMBL" id="JAUKWQ010000004">
    <property type="protein sequence ID" value="MDO1583362.1"/>
    <property type="molecule type" value="Genomic_DNA"/>
</dbReference>
<dbReference type="RefSeq" id="WP_302077550.1">
    <property type="nucleotide sequence ID" value="NZ_JAUKWQ010000004.1"/>
</dbReference>
<dbReference type="Proteomes" id="UP001169006">
    <property type="component" value="Unassembled WGS sequence"/>
</dbReference>